<reference evidence="2 3" key="1">
    <citation type="submission" date="2018-11" db="EMBL/GenBank/DDBJ databases">
        <title>Genomes From Bacteria Associated with the Canine Oral Cavity: a Test Case for Automated Genome-Based Taxonomic Assignment.</title>
        <authorList>
            <person name="Coil D.A."/>
            <person name="Jospin G."/>
            <person name="Darling A.E."/>
            <person name="Wallis C."/>
            <person name="Davis I.J."/>
            <person name="Harris S."/>
            <person name="Eisen J.A."/>
            <person name="Holcombe L.J."/>
            <person name="O'Flynn C."/>
        </authorList>
    </citation>
    <scope>NUCLEOTIDE SEQUENCE [LARGE SCALE GENOMIC DNA]</scope>
    <source>
        <strain evidence="2 3">OH5050</strain>
    </source>
</reference>
<dbReference type="Proteomes" id="UP000271272">
    <property type="component" value="Unassembled WGS sequence"/>
</dbReference>
<accession>A0A3P1V9D9</accession>
<protein>
    <submittedName>
        <fullName evidence="2">Uncharacterized protein</fullName>
    </submittedName>
</protein>
<evidence type="ECO:0000313" key="3">
    <source>
        <dbReference type="Proteomes" id="UP000271272"/>
    </source>
</evidence>
<proteinExistence type="predicted"/>
<organism evidence="2 3">
    <name type="scientific">Actinomyces bowdenii</name>
    <dbReference type="NCBI Taxonomy" id="131109"/>
    <lineage>
        <taxon>Bacteria</taxon>
        <taxon>Bacillati</taxon>
        <taxon>Actinomycetota</taxon>
        <taxon>Actinomycetes</taxon>
        <taxon>Actinomycetales</taxon>
        <taxon>Actinomycetaceae</taxon>
        <taxon>Actinomyces</taxon>
    </lineage>
</organism>
<comment type="caution">
    <text evidence="2">The sequence shown here is derived from an EMBL/GenBank/DDBJ whole genome shotgun (WGS) entry which is preliminary data.</text>
</comment>
<feature type="transmembrane region" description="Helical" evidence="1">
    <location>
        <begin position="21"/>
        <end position="43"/>
    </location>
</feature>
<dbReference type="EMBL" id="RQZC01000004">
    <property type="protein sequence ID" value="RRD29995.1"/>
    <property type="molecule type" value="Genomic_DNA"/>
</dbReference>
<name>A0A3P1V9D9_9ACTO</name>
<evidence type="ECO:0000256" key="1">
    <source>
        <dbReference type="SAM" id="Phobius"/>
    </source>
</evidence>
<feature type="transmembrane region" description="Helical" evidence="1">
    <location>
        <begin position="124"/>
        <end position="143"/>
    </location>
</feature>
<gene>
    <name evidence="2" type="ORF">EII10_04725</name>
</gene>
<keyword evidence="3" id="KW-1185">Reference proteome</keyword>
<feature type="transmembrane region" description="Helical" evidence="1">
    <location>
        <begin position="49"/>
        <end position="73"/>
    </location>
</feature>
<dbReference type="AlphaFoldDB" id="A0A3P1V9D9"/>
<dbReference type="OrthoDB" id="9979174at2"/>
<keyword evidence="1" id="KW-0472">Membrane</keyword>
<evidence type="ECO:0000313" key="2">
    <source>
        <dbReference type="EMBL" id="RRD29995.1"/>
    </source>
</evidence>
<keyword evidence="1" id="KW-1133">Transmembrane helix</keyword>
<sequence>MDREEEGQASGGIRSVAIKLTAARILFLAGALSCCAYAVALGLSQRGQLHASGAVGSIVAFVMFSLMHVAWWGALRKPHPRRIDLAKKASYVHIVMFISATLKNSPQSNYGIMEAALPIPDDKIVMAMPPLLVVISCINALLLRSVSVTRLE</sequence>
<dbReference type="RefSeq" id="WP_124933354.1">
    <property type="nucleotide sequence ID" value="NZ_RQZC01000004.1"/>
</dbReference>
<keyword evidence="1" id="KW-0812">Transmembrane</keyword>